<reference evidence="2" key="1">
    <citation type="submission" date="2020-10" db="EMBL/GenBank/DDBJ databases">
        <authorList>
            <person name="Gilroy R."/>
        </authorList>
    </citation>
    <scope>NUCLEOTIDE SEQUENCE</scope>
    <source>
        <strain evidence="2">517</strain>
    </source>
</reference>
<accession>A0A940IDD2</accession>
<keyword evidence="1" id="KW-1133">Transmembrane helix</keyword>
<evidence type="ECO:0000313" key="3">
    <source>
        <dbReference type="Proteomes" id="UP000727857"/>
    </source>
</evidence>
<dbReference type="EMBL" id="JADINF010000121">
    <property type="protein sequence ID" value="MBO8424315.1"/>
    <property type="molecule type" value="Genomic_DNA"/>
</dbReference>
<sequence length="332" mass="36059">MAFHKLKQKRGVSAAPETGDRLKDLHAAIVHDDDGLMLRLLTADASLAAHAFGRFPLLSLCYMYRSRKIVRKFAPRLRAHGDNYSVSPEYPDDYRKFRELAGRSLRLFREGFVTYADMLAVIGDAPALRAELGAKPSEEQAERIAKIYELTSKRKVRVKANGVSIPRSRKMNAMQITAIVLIAFFGLGVAGGALGAYYAVPAAFGGDGSSGAPILIGNAEQFLFAAGDTQKRYFRLTEDIVVDASAYDGLNVLSDIDCDGHTIRVISDGSPLFGDISGKLRNGIFDFGEINIEYSTDSALLTRTVTGAAERITLKANGSLTDTSGNETVYFG</sequence>
<evidence type="ECO:0000256" key="1">
    <source>
        <dbReference type="SAM" id="Phobius"/>
    </source>
</evidence>
<dbReference type="AlphaFoldDB" id="A0A940IDD2"/>
<feature type="non-terminal residue" evidence="2">
    <location>
        <position position="332"/>
    </location>
</feature>
<feature type="transmembrane region" description="Helical" evidence="1">
    <location>
        <begin position="176"/>
        <end position="200"/>
    </location>
</feature>
<reference evidence="2" key="2">
    <citation type="journal article" date="2021" name="PeerJ">
        <title>Extensive microbial diversity within the chicken gut microbiome revealed by metagenomics and culture.</title>
        <authorList>
            <person name="Gilroy R."/>
            <person name="Ravi A."/>
            <person name="Getino M."/>
            <person name="Pursley I."/>
            <person name="Horton D.L."/>
            <person name="Alikhan N.F."/>
            <person name="Baker D."/>
            <person name="Gharbi K."/>
            <person name="Hall N."/>
            <person name="Watson M."/>
            <person name="Adriaenssens E.M."/>
            <person name="Foster-Nyarko E."/>
            <person name="Jarju S."/>
            <person name="Secka A."/>
            <person name="Antonio M."/>
            <person name="Oren A."/>
            <person name="Chaudhuri R.R."/>
            <person name="La Ragione R."/>
            <person name="Hildebrand F."/>
            <person name="Pallen M.J."/>
        </authorList>
    </citation>
    <scope>NUCLEOTIDE SEQUENCE</scope>
    <source>
        <strain evidence="2">517</strain>
    </source>
</reference>
<keyword evidence="1" id="KW-0472">Membrane</keyword>
<proteinExistence type="predicted"/>
<evidence type="ECO:0000313" key="2">
    <source>
        <dbReference type="EMBL" id="MBO8424315.1"/>
    </source>
</evidence>
<name>A0A940IDD2_9FIRM</name>
<protein>
    <submittedName>
        <fullName evidence="2">Uncharacterized protein</fullName>
    </submittedName>
</protein>
<comment type="caution">
    <text evidence="2">The sequence shown here is derived from an EMBL/GenBank/DDBJ whole genome shotgun (WGS) entry which is preliminary data.</text>
</comment>
<keyword evidence="1" id="KW-0812">Transmembrane</keyword>
<dbReference type="Proteomes" id="UP000727857">
    <property type="component" value="Unassembled WGS sequence"/>
</dbReference>
<organism evidence="2 3">
    <name type="scientific">Candidatus Stercoripulliclostridium pullicola</name>
    <dbReference type="NCBI Taxonomy" id="2840953"/>
    <lineage>
        <taxon>Bacteria</taxon>
        <taxon>Bacillati</taxon>
        <taxon>Bacillota</taxon>
        <taxon>Clostridia</taxon>
        <taxon>Eubacteriales</taxon>
        <taxon>Candidatus Stercoripulliclostridium</taxon>
    </lineage>
</organism>
<gene>
    <name evidence="2" type="ORF">IAB16_04800</name>
</gene>